<keyword evidence="4 6" id="KW-0067">ATP-binding</keyword>
<dbReference type="Gene3D" id="3.30.470.20">
    <property type="entry name" value="ATP-grasp fold, B domain"/>
    <property type="match status" value="1"/>
</dbReference>
<dbReference type="SUPFAM" id="SSF51246">
    <property type="entry name" value="Rudiment single hybrid motif"/>
    <property type="match status" value="1"/>
</dbReference>
<dbReference type="InterPro" id="IPR050856">
    <property type="entry name" value="Biotin_carboxylase_complex"/>
</dbReference>
<evidence type="ECO:0000259" key="10">
    <source>
        <dbReference type="PROSITE" id="PS50979"/>
    </source>
</evidence>
<dbReference type="PROSITE" id="PS00866">
    <property type="entry name" value="CPSASE_1"/>
    <property type="match status" value="1"/>
</dbReference>
<dbReference type="Gene3D" id="2.40.50.100">
    <property type="match status" value="1"/>
</dbReference>
<dbReference type="SUPFAM" id="SSF51230">
    <property type="entry name" value="Single hybrid motif"/>
    <property type="match status" value="1"/>
</dbReference>
<proteinExistence type="predicted"/>
<dbReference type="PROSITE" id="PS50979">
    <property type="entry name" value="BC"/>
    <property type="match status" value="1"/>
</dbReference>
<dbReference type="PANTHER" id="PTHR18866:SF127">
    <property type="match status" value="1"/>
</dbReference>
<dbReference type="InterPro" id="IPR005481">
    <property type="entry name" value="BC-like_N"/>
</dbReference>
<dbReference type="Proteomes" id="UP000053029">
    <property type="component" value="Unassembled WGS sequence"/>
</dbReference>
<feature type="domain" description="ATP-grasp" evidence="9">
    <location>
        <begin position="151"/>
        <end position="349"/>
    </location>
</feature>
<dbReference type="InterPro" id="IPR005479">
    <property type="entry name" value="CPAse_ATP-bd"/>
</dbReference>
<dbReference type="InterPro" id="IPR011761">
    <property type="entry name" value="ATP-grasp"/>
</dbReference>
<dbReference type="VEuPathDB" id="FungiDB:Z517_07643"/>
<dbReference type="STRING" id="1442368.A0A0D2GGQ9"/>
<dbReference type="GO" id="GO:0046872">
    <property type="term" value="F:metal ion binding"/>
    <property type="evidence" value="ECO:0007669"/>
    <property type="project" value="InterPro"/>
</dbReference>
<dbReference type="SUPFAM" id="SSF52440">
    <property type="entry name" value="PreATP-grasp domain"/>
    <property type="match status" value="1"/>
</dbReference>
<dbReference type="HOGENOM" id="CLU_000395_3_1_1"/>
<feature type="domain" description="Lipoyl-binding" evidence="8">
    <location>
        <begin position="731"/>
        <end position="806"/>
    </location>
</feature>
<gene>
    <name evidence="11" type="ORF">Z517_07643</name>
</gene>
<feature type="domain" description="Biotin carboxylation" evidence="10">
    <location>
        <begin position="28"/>
        <end position="489"/>
    </location>
</feature>
<feature type="compositionally biased region" description="Polar residues" evidence="7">
    <location>
        <begin position="638"/>
        <end position="655"/>
    </location>
</feature>
<dbReference type="RefSeq" id="XP_013281618.1">
    <property type="nucleotide sequence ID" value="XM_013426164.1"/>
</dbReference>
<evidence type="ECO:0000259" key="8">
    <source>
        <dbReference type="PROSITE" id="PS50968"/>
    </source>
</evidence>
<feature type="region of interest" description="Disordered" evidence="7">
    <location>
        <begin position="622"/>
        <end position="657"/>
    </location>
</feature>
<dbReference type="GO" id="GO:0016874">
    <property type="term" value="F:ligase activity"/>
    <property type="evidence" value="ECO:0007669"/>
    <property type="project" value="UniProtKB-KW"/>
</dbReference>
<sequence>MPSSHSPTLERARPNLYLAKPRTDKGRHIRRLLIANRGEIACRVVATARALGIACIVVYTEEDRDSLHASVGQEAVCLGHASQGQHSPYQDINLLIRTALDVRADAVHPGYGYLSENAGFARAIVAAGLIWVGPSPESILALGDKREAKKFLLTNVPEAPLIPGYNGSSQDEAILAAEAERIGYPILIKAAAGGGGRGMRIVHHAGDLHEELNRAQSEALRSFGSSDCLLEKYIEHGKHIEIQIVGDANGDVLSLYERECSIQRRHQKVVEEAPSPWLPDTVRTKMVKTAQLIAKSMAYENAGTVEFMVDVRTGAFYFLEVNTRIQVEHPITEMTTGVDIVALQLYIASGGLLAEDDTLRDGIKSTFGHAIECRLCAEDPGKDFLPDSGLILRWTPGTEFFEHSARQGVRFETALQTGAKVSVFFDSMIAKIVVWATTRQEAISKMLNVLKHTVCIGVKTNQHFLQQCLLQSDFVDGTYSTQFISQHGPDLLHFVLPESFSDHAMRASIVPTLLARRVTPERRYRPFSSIRTGFRNQVHDQSNRLTDIVSVQSVATRPADDAELFFYINWLQGGSSADSDLYNIQPFSIQDPTSEAKKSRQDGESDSAPFIRYFRQIFANMSDSQDSASPPTRKVRVVQSSSHKTVENTTATGSNKPGRLEWEISDVVVENDNRRQSYYIATSPLSGTAVDERRPRRLYCHIPALGTSIMLEQYSMLSFAESRRQYFRGSDALDSDPERTYKALMPCKVLRVMKQNGEAVKVGDVLLIVESMKMEMKVSAMADGLFRSTLATGDAVEEDSVLCQVLQEGSPGDQGGQGGQ</sequence>
<dbReference type="Pfam" id="PF00289">
    <property type="entry name" value="Biotin_carb_N"/>
    <property type="match status" value="1"/>
</dbReference>
<keyword evidence="3 6" id="KW-0547">Nucleotide-binding</keyword>
<dbReference type="AlphaFoldDB" id="A0A0D2GGQ9"/>
<evidence type="ECO:0000256" key="2">
    <source>
        <dbReference type="ARBA" id="ARBA00022598"/>
    </source>
</evidence>
<dbReference type="InterPro" id="IPR005482">
    <property type="entry name" value="Biotin_COase_C"/>
</dbReference>
<name>A0A0D2GGQ9_9EURO</name>
<dbReference type="Pfam" id="PF00364">
    <property type="entry name" value="Biotin_lipoyl"/>
    <property type="match status" value="1"/>
</dbReference>
<reference evidence="11 12" key="1">
    <citation type="submission" date="2015-01" db="EMBL/GenBank/DDBJ databases">
        <title>The Genome Sequence of Fonsecaea pedrosoi CBS 271.37.</title>
        <authorList>
            <consortium name="The Broad Institute Genomics Platform"/>
            <person name="Cuomo C."/>
            <person name="de Hoog S."/>
            <person name="Gorbushina A."/>
            <person name="Stielow B."/>
            <person name="Teixiera M."/>
            <person name="Abouelleil A."/>
            <person name="Chapman S.B."/>
            <person name="Priest M."/>
            <person name="Young S.K."/>
            <person name="Wortman J."/>
            <person name="Nusbaum C."/>
            <person name="Birren B."/>
        </authorList>
    </citation>
    <scope>NUCLEOTIDE SEQUENCE [LARGE SCALE GENOMIC DNA]</scope>
    <source>
        <strain evidence="11 12">CBS 271.37</strain>
    </source>
</reference>
<dbReference type="GO" id="GO:0005524">
    <property type="term" value="F:ATP binding"/>
    <property type="evidence" value="ECO:0007669"/>
    <property type="project" value="UniProtKB-UniRule"/>
</dbReference>
<dbReference type="EMBL" id="KN846973">
    <property type="protein sequence ID" value="KIW77810.1"/>
    <property type="molecule type" value="Genomic_DNA"/>
</dbReference>
<evidence type="ECO:0000256" key="7">
    <source>
        <dbReference type="SAM" id="MobiDB-lite"/>
    </source>
</evidence>
<dbReference type="PROSITE" id="PS50968">
    <property type="entry name" value="BIOTINYL_LIPOYL"/>
    <property type="match status" value="1"/>
</dbReference>
<evidence type="ECO:0000256" key="1">
    <source>
        <dbReference type="ARBA" id="ARBA00001953"/>
    </source>
</evidence>
<dbReference type="PROSITE" id="PS00867">
    <property type="entry name" value="CPSASE_2"/>
    <property type="match status" value="1"/>
</dbReference>
<evidence type="ECO:0000256" key="4">
    <source>
        <dbReference type="ARBA" id="ARBA00022840"/>
    </source>
</evidence>
<evidence type="ECO:0000256" key="5">
    <source>
        <dbReference type="ARBA" id="ARBA00023267"/>
    </source>
</evidence>
<dbReference type="InterPro" id="IPR000089">
    <property type="entry name" value="Biotin_lipoyl"/>
</dbReference>
<dbReference type="InterPro" id="IPR011764">
    <property type="entry name" value="Biotin_carboxylation_dom"/>
</dbReference>
<evidence type="ECO:0000256" key="6">
    <source>
        <dbReference type="PROSITE-ProRule" id="PRU00409"/>
    </source>
</evidence>
<evidence type="ECO:0000259" key="9">
    <source>
        <dbReference type="PROSITE" id="PS50975"/>
    </source>
</evidence>
<keyword evidence="5" id="KW-0092">Biotin</keyword>
<evidence type="ECO:0000256" key="3">
    <source>
        <dbReference type="ARBA" id="ARBA00022741"/>
    </source>
</evidence>
<keyword evidence="2" id="KW-0436">Ligase</keyword>
<dbReference type="Pfam" id="PF02785">
    <property type="entry name" value="Biotin_carb_C"/>
    <property type="match status" value="1"/>
</dbReference>
<dbReference type="SUPFAM" id="SSF56059">
    <property type="entry name" value="Glutathione synthetase ATP-binding domain-like"/>
    <property type="match status" value="1"/>
</dbReference>
<dbReference type="CDD" id="cd06850">
    <property type="entry name" value="biotinyl_domain"/>
    <property type="match status" value="1"/>
</dbReference>
<comment type="cofactor">
    <cofactor evidence="1">
        <name>biotin</name>
        <dbReference type="ChEBI" id="CHEBI:57586"/>
    </cofactor>
</comment>
<evidence type="ECO:0000313" key="12">
    <source>
        <dbReference type="Proteomes" id="UP000053029"/>
    </source>
</evidence>
<dbReference type="Pfam" id="PF02786">
    <property type="entry name" value="CPSase_L_D2"/>
    <property type="match status" value="1"/>
</dbReference>
<dbReference type="PANTHER" id="PTHR18866">
    <property type="entry name" value="CARBOXYLASE:PYRUVATE/ACETYL-COA/PROPIONYL-COA CARBOXYLASE"/>
    <property type="match status" value="1"/>
</dbReference>
<dbReference type="OrthoDB" id="196847at2759"/>
<protein>
    <submittedName>
        <fullName evidence="11">Uncharacterized protein</fullName>
    </submittedName>
</protein>
<dbReference type="InterPro" id="IPR016185">
    <property type="entry name" value="PreATP-grasp_dom_sf"/>
</dbReference>
<accession>A0A0D2GGQ9</accession>
<evidence type="ECO:0000313" key="11">
    <source>
        <dbReference type="EMBL" id="KIW77810.1"/>
    </source>
</evidence>
<dbReference type="InterPro" id="IPR011054">
    <property type="entry name" value="Rudment_hybrid_motif"/>
</dbReference>
<dbReference type="InterPro" id="IPR011053">
    <property type="entry name" value="Single_hybrid_motif"/>
</dbReference>
<organism evidence="11 12">
    <name type="scientific">Fonsecaea pedrosoi CBS 271.37</name>
    <dbReference type="NCBI Taxonomy" id="1442368"/>
    <lineage>
        <taxon>Eukaryota</taxon>
        <taxon>Fungi</taxon>
        <taxon>Dikarya</taxon>
        <taxon>Ascomycota</taxon>
        <taxon>Pezizomycotina</taxon>
        <taxon>Eurotiomycetes</taxon>
        <taxon>Chaetothyriomycetidae</taxon>
        <taxon>Chaetothyriales</taxon>
        <taxon>Herpotrichiellaceae</taxon>
        <taxon>Fonsecaea</taxon>
    </lineage>
</organism>
<dbReference type="PROSITE" id="PS50975">
    <property type="entry name" value="ATP_GRASP"/>
    <property type="match status" value="1"/>
</dbReference>
<dbReference type="GeneID" id="25307133"/>
<dbReference type="SMART" id="SM00878">
    <property type="entry name" value="Biotin_carb_C"/>
    <property type="match status" value="1"/>
</dbReference>
<keyword evidence="12" id="KW-1185">Reference proteome</keyword>
<dbReference type="FunFam" id="3.30.1490.20:FF:000003">
    <property type="entry name" value="acetyl-CoA carboxylase isoform X1"/>
    <property type="match status" value="1"/>
</dbReference>